<keyword evidence="2" id="KW-0675">Receptor</keyword>
<dbReference type="CDD" id="cd13578">
    <property type="entry name" value="PBP2_Bug27"/>
    <property type="match status" value="1"/>
</dbReference>
<proteinExistence type="inferred from homology"/>
<sequence length="355" mass="38421">MKQPARREMSNEYVKHPRHMKMAYQPSRTSASPRTSTTRRLLLTLAATVACGTAMAQSYPNRPIRLVIPFPPGGGTDVMARMVAQKLQGAIGQAVVVENKAGGDTIIAAQHVARAQPDGYTLLMAHFSTMALNPALYPKLPYDPIKDFAPISQLTYTSIGIIARADAPYKSVRELVDYAKANPGKLSYGSSLLVTKLFAESFKAAAGIDVLEVPYRGSGQILTALLAGDVNLSVADLSQYVPHVQQGTLRVLATSGATRFPQLPQTPTIGESGFKDTELSTWFGLFAPAGTPPAIIQRLNAEVVKILKDPQTVKEMQDNLGYDATPTTPEQLEALVKADMKRWGPEVRKYATPAQ</sequence>
<dbReference type="AlphaFoldDB" id="A0A3P4AZU4"/>
<comment type="similarity">
    <text evidence="1">Belongs to the UPF0065 (bug) family.</text>
</comment>
<dbReference type="InterPro" id="IPR042100">
    <property type="entry name" value="Bug_dom1"/>
</dbReference>
<accession>A0A3P4AZU4</accession>
<dbReference type="Gene3D" id="3.40.190.10">
    <property type="entry name" value="Periplasmic binding protein-like II"/>
    <property type="match status" value="1"/>
</dbReference>
<protein>
    <submittedName>
        <fullName evidence="2">Tripartite tricarboxylate transporter family receptor</fullName>
    </submittedName>
</protein>
<reference evidence="2 3" key="1">
    <citation type="submission" date="2018-10" db="EMBL/GenBank/DDBJ databases">
        <authorList>
            <person name="Criscuolo A."/>
        </authorList>
    </citation>
    <scope>NUCLEOTIDE SEQUENCE [LARGE SCALE GENOMIC DNA]</scope>
    <source>
        <strain evidence="2">DnA1</strain>
    </source>
</reference>
<dbReference type="Proteomes" id="UP000277294">
    <property type="component" value="Unassembled WGS sequence"/>
</dbReference>
<dbReference type="EMBL" id="UWPJ01000014">
    <property type="protein sequence ID" value="VCU69573.1"/>
    <property type="molecule type" value="Genomic_DNA"/>
</dbReference>
<keyword evidence="3" id="KW-1185">Reference proteome</keyword>
<dbReference type="Pfam" id="PF03401">
    <property type="entry name" value="TctC"/>
    <property type="match status" value="1"/>
</dbReference>
<name>A0A3P4AZU4_9BURK</name>
<organism evidence="2 3">
    <name type="scientific">Pigmentiphaga humi</name>
    <dbReference type="NCBI Taxonomy" id="2478468"/>
    <lineage>
        <taxon>Bacteria</taxon>
        <taxon>Pseudomonadati</taxon>
        <taxon>Pseudomonadota</taxon>
        <taxon>Betaproteobacteria</taxon>
        <taxon>Burkholderiales</taxon>
        <taxon>Alcaligenaceae</taxon>
        <taxon>Pigmentiphaga</taxon>
    </lineage>
</organism>
<dbReference type="SUPFAM" id="SSF53850">
    <property type="entry name" value="Periplasmic binding protein-like II"/>
    <property type="match status" value="1"/>
</dbReference>
<dbReference type="InterPro" id="IPR005064">
    <property type="entry name" value="BUG"/>
</dbReference>
<gene>
    <name evidence="2" type="ORF">PIGHUM_01636</name>
</gene>
<dbReference type="PIRSF" id="PIRSF017082">
    <property type="entry name" value="YflP"/>
    <property type="match status" value="1"/>
</dbReference>
<dbReference type="PANTHER" id="PTHR42928:SF5">
    <property type="entry name" value="BLR1237 PROTEIN"/>
    <property type="match status" value="1"/>
</dbReference>
<evidence type="ECO:0000313" key="3">
    <source>
        <dbReference type="Proteomes" id="UP000277294"/>
    </source>
</evidence>
<dbReference type="PANTHER" id="PTHR42928">
    <property type="entry name" value="TRICARBOXYLATE-BINDING PROTEIN"/>
    <property type="match status" value="1"/>
</dbReference>
<evidence type="ECO:0000256" key="1">
    <source>
        <dbReference type="ARBA" id="ARBA00006987"/>
    </source>
</evidence>
<evidence type="ECO:0000313" key="2">
    <source>
        <dbReference type="EMBL" id="VCU69573.1"/>
    </source>
</evidence>
<dbReference type="Gene3D" id="3.40.190.150">
    <property type="entry name" value="Bordetella uptake gene, domain 1"/>
    <property type="match status" value="1"/>
</dbReference>